<proteinExistence type="predicted"/>
<evidence type="ECO:0000313" key="1">
    <source>
        <dbReference type="EMBL" id="JAH45460.1"/>
    </source>
</evidence>
<accession>A0A0E9SXT2</accession>
<reference evidence="1" key="2">
    <citation type="journal article" date="2015" name="Fish Shellfish Immunol.">
        <title>Early steps in the European eel (Anguilla anguilla)-Vibrio vulnificus interaction in the gills: Role of the RtxA13 toxin.</title>
        <authorList>
            <person name="Callol A."/>
            <person name="Pajuelo D."/>
            <person name="Ebbesson L."/>
            <person name="Teles M."/>
            <person name="MacKenzie S."/>
            <person name="Amaro C."/>
        </authorList>
    </citation>
    <scope>NUCLEOTIDE SEQUENCE</scope>
</reference>
<sequence>MTKIQFSTINIF</sequence>
<reference evidence="1" key="1">
    <citation type="submission" date="2014-11" db="EMBL/GenBank/DDBJ databases">
        <authorList>
            <person name="Amaro Gonzalez C."/>
        </authorList>
    </citation>
    <scope>NUCLEOTIDE SEQUENCE</scope>
</reference>
<dbReference type="EMBL" id="GBXM01063117">
    <property type="protein sequence ID" value="JAH45460.1"/>
    <property type="molecule type" value="Transcribed_RNA"/>
</dbReference>
<organism evidence="1">
    <name type="scientific">Anguilla anguilla</name>
    <name type="common">European freshwater eel</name>
    <name type="synonym">Muraena anguilla</name>
    <dbReference type="NCBI Taxonomy" id="7936"/>
    <lineage>
        <taxon>Eukaryota</taxon>
        <taxon>Metazoa</taxon>
        <taxon>Chordata</taxon>
        <taxon>Craniata</taxon>
        <taxon>Vertebrata</taxon>
        <taxon>Euteleostomi</taxon>
        <taxon>Actinopterygii</taxon>
        <taxon>Neopterygii</taxon>
        <taxon>Teleostei</taxon>
        <taxon>Anguilliformes</taxon>
        <taxon>Anguillidae</taxon>
        <taxon>Anguilla</taxon>
    </lineage>
</organism>
<protein>
    <submittedName>
        <fullName evidence="1">Uncharacterized protein</fullName>
    </submittedName>
</protein>
<name>A0A0E9SXT2_ANGAN</name>